<gene>
    <name evidence="2" type="ORF">QBC42DRAFT_315988</name>
</gene>
<evidence type="ECO:0000256" key="1">
    <source>
        <dbReference type="SAM" id="Phobius"/>
    </source>
</evidence>
<feature type="transmembrane region" description="Helical" evidence="1">
    <location>
        <begin position="66"/>
        <end position="86"/>
    </location>
</feature>
<feature type="transmembrane region" description="Helical" evidence="1">
    <location>
        <begin position="25"/>
        <end position="46"/>
    </location>
</feature>
<keyword evidence="1" id="KW-0812">Transmembrane</keyword>
<keyword evidence="1" id="KW-1133">Transmembrane helix</keyword>
<keyword evidence="1" id="KW-0472">Membrane</keyword>
<comment type="caution">
    <text evidence="2">The sequence shown here is derived from an EMBL/GenBank/DDBJ whole genome shotgun (WGS) entry which is preliminary data.</text>
</comment>
<reference evidence="2" key="1">
    <citation type="journal article" date="2023" name="Mol. Phylogenet. Evol.">
        <title>Genome-scale phylogeny and comparative genomics of the fungal order Sordariales.</title>
        <authorList>
            <person name="Hensen N."/>
            <person name="Bonometti L."/>
            <person name="Westerberg I."/>
            <person name="Brannstrom I.O."/>
            <person name="Guillou S."/>
            <person name="Cros-Aarteil S."/>
            <person name="Calhoun S."/>
            <person name="Haridas S."/>
            <person name="Kuo A."/>
            <person name="Mondo S."/>
            <person name="Pangilinan J."/>
            <person name="Riley R."/>
            <person name="LaButti K."/>
            <person name="Andreopoulos B."/>
            <person name="Lipzen A."/>
            <person name="Chen C."/>
            <person name="Yan M."/>
            <person name="Daum C."/>
            <person name="Ng V."/>
            <person name="Clum A."/>
            <person name="Steindorff A."/>
            <person name="Ohm R.A."/>
            <person name="Martin F."/>
            <person name="Silar P."/>
            <person name="Natvig D.O."/>
            <person name="Lalanne C."/>
            <person name="Gautier V."/>
            <person name="Ament-Velasquez S.L."/>
            <person name="Kruys A."/>
            <person name="Hutchinson M.I."/>
            <person name="Powell A.J."/>
            <person name="Barry K."/>
            <person name="Miller A.N."/>
            <person name="Grigoriev I.V."/>
            <person name="Debuchy R."/>
            <person name="Gladieux P."/>
            <person name="Hiltunen Thoren M."/>
            <person name="Johannesson H."/>
        </authorList>
    </citation>
    <scope>NUCLEOTIDE SEQUENCE</scope>
    <source>
        <strain evidence="2">PSN324</strain>
    </source>
</reference>
<proteinExistence type="predicted"/>
<protein>
    <submittedName>
        <fullName evidence="2">Uncharacterized protein</fullName>
    </submittedName>
</protein>
<evidence type="ECO:0000313" key="2">
    <source>
        <dbReference type="EMBL" id="KAK4458087.1"/>
    </source>
</evidence>
<dbReference type="Proteomes" id="UP001321749">
    <property type="component" value="Unassembled WGS sequence"/>
</dbReference>
<dbReference type="EMBL" id="MU865083">
    <property type="protein sequence ID" value="KAK4458087.1"/>
    <property type="molecule type" value="Genomic_DNA"/>
</dbReference>
<accession>A0AAV9HBC8</accession>
<sequence>MAPTPSVTTLSTPSSQFAAHSDPPVLLAILISLGVFLIANSFVLWITGSHSAPPLINPKSPTALRIFINFVVSLITPPLKVLKFAFAMSEPSYSSDQLAAAQPLTPPDAAVPSYGAVHRKAERRRRRNAKTAQDLPDLSGTVLIVGNPVTPDEEEMMVQRALARVKQKELERSVRTVAEMLAEQRLFRVRKPTERIPMRHGSGGKREKWLAYYSWLDVMDVITEEEEEEEEEEEKQLQR</sequence>
<organism evidence="2 3">
    <name type="scientific">Cladorrhinum samala</name>
    <dbReference type="NCBI Taxonomy" id="585594"/>
    <lineage>
        <taxon>Eukaryota</taxon>
        <taxon>Fungi</taxon>
        <taxon>Dikarya</taxon>
        <taxon>Ascomycota</taxon>
        <taxon>Pezizomycotina</taxon>
        <taxon>Sordariomycetes</taxon>
        <taxon>Sordariomycetidae</taxon>
        <taxon>Sordariales</taxon>
        <taxon>Podosporaceae</taxon>
        <taxon>Cladorrhinum</taxon>
    </lineage>
</organism>
<evidence type="ECO:0000313" key="3">
    <source>
        <dbReference type="Proteomes" id="UP001321749"/>
    </source>
</evidence>
<reference evidence="2" key="2">
    <citation type="submission" date="2023-06" db="EMBL/GenBank/DDBJ databases">
        <authorList>
            <consortium name="Lawrence Berkeley National Laboratory"/>
            <person name="Mondo S.J."/>
            <person name="Hensen N."/>
            <person name="Bonometti L."/>
            <person name="Westerberg I."/>
            <person name="Brannstrom I.O."/>
            <person name="Guillou S."/>
            <person name="Cros-Aarteil S."/>
            <person name="Calhoun S."/>
            <person name="Haridas S."/>
            <person name="Kuo A."/>
            <person name="Pangilinan J."/>
            <person name="Riley R."/>
            <person name="Labutti K."/>
            <person name="Andreopoulos B."/>
            <person name="Lipzen A."/>
            <person name="Chen C."/>
            <person name="Yanf M."/>
            <person name="Daum C."/>
            <person name="Ng V."/>
            <person name="Clum A."/>
            <person name="Steindorff A."/>
            <person name="Ohm R."/>
            <person name="Martin F."/>
            <person name="Silar P."/>
            <person name="Natvig D."/>
            <person name="Lalanne C."/>
            <person name="Gautier V."/>
            <person name="Ament-Velasquez S.L."/>
            <person name="Kruys A."/>
            <person name="Hutchinson M.I."/>
            <person name="Powell A.J."/>
            <person name="Barry K."/>
            <person name="Miller A.N."/>
            <person name="Grigoriev I.V."/>
            <person name="Debuchy R."/>
            <person name="Gladieux P."/>
            <person name="Thoren M.H."/>
            <person name="Johannesson H."/>
        </authorList>
    </citation>
    <scope>NUCLEOTIDE SEQUENCE</scope>
    <source>
        <strain evidence="2">PSN324</strain>
    </source>
</reference>
<keyword evidence="3" id="KW-1185">Reference proteome</keyword>
<name>A0AAV9HBC8_9PEZI</name>
<dbReference type="AlphaFoldDB" id="A0AAV9HBC8"/>